<dbReference type="OrthoDB" id="3934814at2759"/>
<dbReference type="Proteomes" id="UP000240883">
    <property type="component" value="Unassembled WGS sequence"/>
</dbReference>
<protein>
    <submittedName>
        <fullName evidence="1">Uncharacterized protein</fullName>
    </submittedName>
</protein>
<name>A0A2T2P8H1_CORCC</name>
<accession>A0A2T2P8H1</accession>
<gene>
    <name evidence="1" type="ORF">BS50DRAFT_616982</name>
</gene>
<sequence>MARKRAISLPDDNESQYATPVKVHPLQLITRKDQILHLANRRRNRRIAAKKSINSRRKLRMVGVSSVACYKNDGEKQRLDVDRRNNIASTITEALQSPANASIAEDAPAQYANTSIAMDPHWQPANELLEACGKLVTDYEKFESVLKATAQRARDENVVDAWQKDVDDTERLLRLGHKIALRKVNTMLGEAVEEDEEEPGVELDHGFVEALQYAERGVKRMVKGVPEDETEN</sequence>
<dbReference type="EMBL" id="KZ678129">
    <property type="protein sequence ID" value="PSN73668.1"/>
    <property type="molecule type" value="Genomic_DNA"/>
</dbReference>
<keyword evidence="2" id="KW-1185">Reference proteome</keyword>
<evidence type="ECO:0000313" key="2">
    <source>
        <dbReference type="Proteomes" id="UP000240883"/>
    </source>
</evidence>
<organism evidence="1 2">
    <name type="scientific">Corynespora cassiicola Philippines</name>
    <dbReference type="NCBI Taxonomy" id="1448308"/>
    <lineage>
        <taxon>Eukaryota</taxon>
        <taxon>Fungi</taxon>
        <taxon>Dikarya</taxon>
        <taxon>Ascomycota</taxon>
        <taxon>Pezizomycotina</taxon>
        <taxon>Dothideomycetes</taxon>
        <taxon>Pleosporomycetidae</taxon>
        <taxon>Pleosporales</taxon>
        <taxon>Corynesporascaceae</taxon>
        <taxon>Corynespora</taxon>
    </lineage>
</organism>
<proteinExistence type="predicted"/>
<evidence type="ECO:0000313" key="1">
    <source>
        <dbReference type="EMBL" id="PSN73668.1"/>
    </source>
</evidence>
<dbReference type="AlphaFoldDB" id="A0A2T2P8H1"/>
<reference evidence="1 2" key="1">
    <citation type="journal article" date="2018" name="Front. Microbiol.">
        <title>Genome-Wide Analysis of Corynespora cassiicola Leaf Fall Disease Putative Effectors.</title>
        <authorList>
            <person name="Lopez D."/>
            <person name="Ribeiro S."/>
            <person name="Label P."/>
            <person name="Fumanal B."/>
            <person name="Venisse J.S."/>
            <person name="Kohler A."/>
            <person name="de Oliveira R.R."/>
            <person name="Labutti K."/>
            <person name="Lipzen A."/>
            <person name="Lail K."/>
            <person name="Bauer D."/>
            <person name="Ohm R.A."/>
            <person name="Barry K.W."/>
            <person name="Spatafora J."/>
            <person name="Grigoriev I.V."/>
            <person name="Martin F.M."/>
            <person name="Pujade-Renaud V."/>
        </authorList>
    </citation>
    <scope>NUCLEOTIDE SEQUENCE [LARGE SCALE GENOMIC DNA]</scope>
    <source>
        <strain evidence="1 2">Philippines</strain>
    </source>
</reference>